<evidence type="ECO:0000313" key="2">
    <source>
        <dbReference type="EMBL" id="KHN18826.1"/>
    </source>
</evidence>
<reference evidence="2" key="1">
    <citation type="submission" date="2014-07" db="EMBL/GenBank/DDBJ databases">
        <title>Identification of a novel salt tolerance gene in wild soybean by whole-genome sequencing.</title>
        <authorList>
            <person name="Lam H.-M."/>
            <person name="Qi X."/>
            <person name="Li M.-W."/>
            <person name="Liu X."/>
            <person name="Xie M."/>
            <person name="Ni M."/>
            <person name="Xu X."/>
        </authorList>
    </citation>
    <scope>NUCLEOTIDE SEQUENCE [LARGE SCALE GENOMIC DNA]</scope>
    <source>
        <tissue evidence="2">Root</tissue>
    </source>
</reference>
<gene>
    <name evidence="2" type="ORF">glysoja_045346</name>
</gene>
<dbReference type="EMBL" id="KN659590">
    <property type="protein sequence ID" value="KHN18826.1"/>
    <property type="molecule type" value="Genomic_DNA"/>
</dbReference>
<protein>
    <submittedName>
        <fullName evidence="2">Uncharacterized protein</fullName>
    </submittedName>
</protein>
<evidence type="ECO:0000256" key="1">
    <source>
        <dbReference type="SAM" id="MobiDB-lite"/>
    </source>
</evidence>
<dbReference type="Proteomes" id="UP000053555">
    <property type="component" value="Unassembled WGS sequence"/>
</dbReference>
<organism evidence="2">
    <name type="scientific">Glycine soja</name>
    <name type="common">Wild soybean</name>
    <dbReference type="NCBI Taxonomy" id="3848"/>
    <lineage>
        <taxon>Eukaryota</taxon>
        <taxon>Viridiplantae</taxon>
        <taxon>Streptophyta</taxon>
        <taxon>Embryophyta</taxon>
        <taxon>Tracheophyta</taxon>
        <taxon>Spermatophyta</taxon>
        <taxon>Magnoliopsida</taxon>
        <taxon>eudicotyledons</taxon>
        <taxon>Gunneridae</taxon>
        <taxon>Pentapetalae</taxon>
        <taxon>rosids</taxon>
        <taxon>fabids</taxon>
        <taxon>Fabales</taxon>
        <taxon>Fabaceae</taxon>
        <taxon>Papilionoideae</taxon>
        <taxon>50 kb inversion clade</taxon>
        <taxon>NPAAA clade</taxon>
        <taxon>indigoferoid/millettioid clade</taxon>
        <taxon>Phaseoleae</taxon>
        <taxon>Glycine</taxon>
        <taxon>Glycine subgen. Soja</taxon>
    </lineage>
</organism>
<sequence>MVLTKRSRGQFPLKVTFCIVSDFQCITNNNSVTSNTLADTIQPHNQKTETPHHQPSREKIYTYKELKYNYSSVFTAVLSSKTEVLLG</sequence>
<proteinExistence type="predicted"/>
<name>A0A0B2QB59_GLYSO</name>
<accession>A0A0B2QB59</accession>
<feature type="compositionally biased region" description="Basic and acidic residues" evidence="1">
    <location>
        <begin position="46"/>
        <end position="56"/>
    </location>
</feature>
<dbReference type="AlphaFoldDB" id="A0A0B2QB59"/>
<feature type="region of interest" description="Disordered" evidence="1">
    <location>
        <begin position="37"/>
        <end position="56"/>
    </location>
</feature>